<keyword evidence="1" id="KW-1133">Transmembrane helix</keyword>
<feature type="transmembrane region" description="Helical" evidence="1">
    <location>
        <begin position="193"/>
        <end position="214"/>
    </location>
</feature>
<evidence type="ECO:0000256" key="1">
    <source>
        <dbReference type="SAM" id="Phobius"/>
    </source>
</evidence>
<feature type="transmembrane region" description="Helical" evidence="1">
    <location>
        <begin position="37"/>
        <end position="57"/>
    </location>
</feature>
<feature type="transmembrane region" description="Helical" evidence="1">
    <location>
        <begin position="64"/>
        <end position="82"/>
    </location>
</feature>
<reference evidence="2" key="1">
    <citation type="submission" date="2021-03" db="EMBL/GenBank/DDBJ databases">
        <title>Pengzhenrongella sicca gen. nov., sp. nov., a new member of suborder Micrococcineae isolated from High-Arctic tundra soil.</title>
        <authorList>
            <person name="Peng F."/>
        </authorList>
    </citation>
    <scope>NUCLEOTIDE SEQUENCE</scope>
    <source>
        <strain evidence="2">LRZ-2</strain>
    </source>
</reference>
<protein>
    <recommendedName>
        <fullName evidence="4">DUF1345 domain-containing protein</fullName>
    </recommendedName>
</protein>
<dbReference type="Proteomes" id="UP000663937">
    <property type="component" value="Chromosome"/>
</dbReference>
<dbReference type="EMBL" id="CP071868">
    <property type="protein sequence ID" value="QTE27784.1"/>
    <property type="molecule type" value="Genomic_DNA"/>
</dbReference>
<sequence length="217" mass="23085">MSDLAPHERRWPATVTVAGVLGLQLALPGAVTAGPVWLLPVLEVALLAPVAMVNPVRLSRDTRWLRWTALTLTGLLAVANAWHLALLVDVVVSGTSIAPRALVQAALLIWITNVAAVALALWETDRGGPFARDPRHDRRPGRPDLLFVQMGGVPGWDSDSWRPSFADYLFVGFTTATAFSPTDTMPLSARAKAMMAGAASVSLVTLAIVAARAVNVL</sequence>
<evidence type="ECO:0000313" key="2">
    <source>
        <dbReference type="EMBL" id="QTE27784.1"/>
    </source>
</evidence>
<evidence type="ECO:0000313" key="3">
    <source>
        <dbReference type="Proteomes" id="UP000663937"/>
    </source>
</evidence>
<name>A0A8A4Z7K3_9MICO</name>
<accession>A0A8A4Z7K3</accession>
<evidence type="ECO:0008006" key="4">
    <source>
        <dbReference type="Google" id="ProtNLM"/>
    </source>
</evidence>
<organism evidence="2 3">
    <name type="scientific">Pengzhenrongella sicca</name>
    <dbReference type="NCBI Taxonomy" id="2819238"/>
    <lineage>
        <taxon>Bacteria</taxon>
        <taxon>Bacillati</taxon>
        <taxon>Actinomycetota</taxon>
        <taxon>Actinomycetes</taxon>
        <taxon>Micrococcales</taxon>
        <taxon>Pengzhenrongella</taxon>
    </lineage>
</organism>
<keyword evidence="1" id="KW-0472">Membrane</keyword>
<proteinExistence type="predicted"/>
<feature type="transmembrane region" description="Helical" evidence="1">
    <location>
        <begin position="102"/>
        <end position="122"/>
    </location>
</feature>
<dbReference type="RefSeq" id="WP_227421993.1">
    <property type="nucleotide sequence ID" value="NZ_CP071868.1"/>
</dbReference>
<dbReference type="AlphaFoldDB" id="A0A8A4Z7K3"/>
<keyword evidence="1" id="KW-0812">Transmembrane</keyword>
<keyword evidence="3" id="KW-1185">Reference proteome</keyword>
<gene>
    <name evidence="2" type="ORF">J4E96_10090</name>
</gene>
<dbReference type="KEGG" id="psic:J4E96_10090"/>